<comment type="caution">
    <text evidence="1">The sequence shown here is derived from an EMBL/GenBank/DDBJ whole genome shotgun (WGS) entry which is preliminary data.</text>
</comment>
<name>A0ACC1HYK5_9FUNG</name>
<proteinExistence type="predicted"/>
<keyword evidence="2" id="KW-1185">Reference proteome</keyword>
<sequence>MPLYNCRCRTCGEPVIGINCNGILSCSLCHKPVVAVLDPQYLGPPPVNGVYHYPFSDGRGWVTPPHRRVDRHASDGEEGYDDAIEYLHEPEIPYRGERSQPRSPRRENRHHSRRDHAYHDDDEDPFFSGMGFFHGGDRGGGGRERRVIGRQTITHIINGRRHFEEIEIYDDGTRRQTASGNSHGFDDGNGDFRNFRIAPDPFNRIRGYIGGNNGNSNHGSGSGGNGGDLDHERRILDDVVSRSLEEYNGENGGARPISDSLINRIPLRPVTQQEVSAKEHCGVCLGEYEIGDM</sequence>
<reference evidence="1" key="1">
    <citation type="submission" date="2022-06" db="EMBL/GenBank/DDBJ databases">
        <title>Phylogenomic reconstructions and comparative analyses of Kickxellomycotina fungi.</title>
        <authorList>
            <person name="Reynolds N.K."/>
            <person name="Stajich J.E."/>
            <person name="Barry K."/>
            <person name="Grigoriev I.V."/>
            <person name="Crous P."/>
            <person name="Smith M.E."/>
        </authorList>
    </citation>
    <scope>NUCLEOTIDE SEQUENCE</scope>
    <source>
        <strain evidence="1">RSA 2271</strain>
    </source>
</reference>
<dbReference type="Proteomes" id="UP001145114">
    <property type="component" value="Unassembled WGS sequence"/>
</dbReference>
<gene>
    <name evidence="1" type="ORF">EV182_002993</name>
</gene>
<evidence type="ECO:0000313" key="1">
    <source>
        <dbReference type="EMBL" id="KAJ1678969.1"/>
    </source>
</evidence>
<organism evidence="1 2">
    <name type="scientific">Spiromyces aspiralis</name>
    <dbReference type="NCBI Taxonomy" id="68401"/>
    <lineage>
        <taxon>Eukaryota</taxon>
        <taxon>Fungi</taxon>
        <taxon>Fungi incertae sedis</taxon>
        <taxon>Zoopagomycota</taxon>
        <taxon>Kickxellomycotina</taxon>
        <taxon>Kickxellomycetes</taxon>
        <taxon>Kickxellales</taxon>
        <taxon>Kickxellaceae</taxon>
        <taxon>Spiromyces</taxon>
    </lineage>
</organism>
<dbReference type="EMBL" id="JAMZIH010000702">
    <property type="protein sequence ID" value="KAJ1678969.1"/>
    <property type="molecule type" value="Genomic_DNA"/>
</dbReference>
<protein>
    <submittedName>
        <fullName evidence="1">Uncharacterized protein</fullName>
    </submittedName>
</protein>
<accession>A0ACC1HYK5</accession>
<feature type="non-terminal residue" evidence="1">
    <location>
        <position position="293"/>
    </location>
</feature>
<evidence type="ECO:0000313" key="2">
    <source>
        <dbReference type="Proteomes" id="UP001145114"/>
    </source>
</evidence>